<dbReference type="Gene3D" id="3.40.190.80">
    <property type="match status" value="1"/>
</dbReference>
<dbReference type="STRING" id="928856.SAMN04488049_10580"/>
<keyword evidence="3" id="KW-0378">Hydrolase</keyword>
<dbReference type="EC" id="3.1.3.25" evidence="3"/>
<dbReference type="PANTHER" id="PTHR20854">
    <property type="entry name" value="INOSITOL MONOPHOSPHATASE"/>
    <property type="match status" value="1"/>
</dbReference>
<dbReference type="AlphaFoldDB" id="A0A0P1GJJ2"/>
<dbReference type="SUPFAM" id="SSF56655">
    <property type="entry name" value="Carbohydrate phosphatase"/>
    <property type="match status" value="1"/>
</dbReference>
<evidence type="ECO:0000313" key="4">
    <source>
        <dbReference type="Proteomes" id="UP000052022"/>
    </source>
</evidence>
<reference evidence="3 4" key="1">
    <citation type="submission" date="2015-09" db="EMBL/GenBank/DDBJ databases">
        <authorList>
            <consortium name="Swine Surveillance"/>
        </authorList>
    </citation>
    <scope>NUCLEOTIDE SEQUENCE [LARGE SCALE GENOMIC DNA]</scope>
    <source>
        <strain evidence="3 4">CECT 7557</strain>
    </source>
</reference>
<dbReference type="GO" id="GO:0006020">
    <property type="term" value="P:inositol metabolic process"/>
    <property type="evidence" value="ECO:0007669"/>
    <property type="project" value="TreeGrafter"/>
</dbReference>
<dbReference type="Proteomes" id="UP000052022">
    <property type="component" value="Unassembled WGS sequence"/>
</dbReference>
<dbReference type="GO" id="GO:0007165">
    <property type="term" value="P:signal transduction"/>
    <property type="evidence" value="ECO:0007669"/>
    <property type="project" value="TreeGrafter"/>
</dbReference>
<keyword evidence="2" id="KW-0460">Magnesium</keyword>
<feature type="binding site" evidence="2">
    <location>
        <position position="95"/>
    </location>
    <ligand>
        <name>Mg(2+)</name>
        <dbReference type="ChEBI" id="CHEBI:18420"/>
        <label>1</label>
        <note>catalytic</note>
    </ligand>
</feature>
<dbReference type="PRINTS" id="PR00377">
    <property type="entry name" value="IMPHPHTASES"/>
</dbReference>
<feature type="binding site" evidence="2">
    <location>
        <position position="224"/>
    </location>
    <ligand>
        <name>Mg(2+)</name>
        <dbReference type="ChEBI" id="CHEBI:18420"/>
        <label>1</label>
        <note>catalytic</note>
    </ligand>
</feature>
<name>A0A0P1GJJ2_9RHOB</name>
<feature type="binding site" evidence="2">
    <location>
        <position position="98"/>
    </location>
    <ligand>
        <name>Mg(2+)</name>
        <dbReference type="ChEBI" id="CHEBI:18420"/>
        <label>1</label>
        <note>catalytic</note>
    </ligand>
</feature>
<evidence type="ECO:0000256" key="1">
    <source>
        <dbReference type="ARBA" id="ARBA00009759"/>
    </source>
</evidence>
<dbReference type="Pfam" id="PF00459">
    <property type="entry name" value="Inositol_P"/>
    <property type="match status" value="1"/>
</dbReference>
<accession>A0A0P1GJJ2</accession>
<dbReference type="InterPro" id="IPR000760">
    <property type="entry name" value="Inositol_monophosphatase-like"/>
</dbReference>
<keyword evidence="4" id="KW-1185">Reference proteome</keyword>
<protein>
    <submittedName>
        <fullName evidence="3">Inositol-1-monophosphatase</fullName>
        <ecNumber evidence="3">3.1.3.25</ecNumber>
    </submittedName>
</protein>
<comment type="cofactor">
    <cofactor evidence="2">
        <name>Mg(2+)</name>
        <dbReference type="ChEBI" id="CHEBI:18420"/>
    </cofactor>
</comment>
<dbReference type="GO" id="GO:0046872">
    <property type="term" value="F:metal ion binding"/>
    <property type="evidence" value="ECO:0007669"/>
    <property type="project" value="UniProtKB-KW"/>
</dbReference>
<dbReference type="PANTHER" id="PTHR20854:SF4">
    <property type="entry name" value="INOSITOL-1-MONOPHOSPHATASE-RELATED"/>
    <property type="match status" value="1"/>
</dbReference>
<keyword evidence="2" id="KW-0479">Metal-binding</keyword>
<gene>
    <name evidence="3" type="primary">suhB_4</name>
    <name evidence="3" type="ORF">TRM7557_03734</name>
</gene>
<dbReference type="Gene3D" id="3.30.540.10">
    <property type="entry name" value="Fructose-1,6-Bisphosphatase, subunit A, domain 1"/>
    <property type="match status" value="1"/>
</dbReference>
<proteinExistence type="inferred from homology"/>
<dbReference type="OrthoDB" id="9785695at2"/>
<dbReference type="RefSeq" id="WP_058291714.1">
    <property type="nucleotide sequence ID" value="NZ_CYSD01000043.1"/>
</dbReference>
<dbReference type="GO" id="GO:0008934">
    <property type="term" value="F:inositol monophosphate 1-phosphatase activity"/>
    <property type="evidence" value="ECO:0007669"/>
    <property type="project" value="TreeGrafter"/>
</dbReference>
<comment type="similarity">
    <text evidence="1">Belongs to the inositol monophosphatase superfamily.</text>
</comment>
<sequence length="274" mass="29055">MTLDLKTENALIQLVREAAQAEIMPRFRNLPEAAVKTKSSEIDIVTEADLRAEAWITAGIDSILPGALIVGEEAAAADPSCVDGLAEAEVAVIIDPVDGTWNFANGVAAFGVILAVSVRGQTVFGLLYDPVLDDWVLARRGGGTWFVAKDKAPRALQVAAERSYAEASGFIPHYLFSAEEQVKLAPGLISAQRVSGLCCSCHEFRMMAMGNCDFIQTPKINPWDHAAGVLAVEEAGGFAQLVDGRAYAPGICDGKLTVTTGPTLHAEVIKAFGL</sequence>
<evidence type="ECO:0000313" key="3">
    <source>
        <dbReference type="EMBL" id="CUH82069.1"/>
    </source>
</evidence>
<feature type="binding site" evidence="2">
    <location>
        <position position="72"/>
    </location>
    <ligand>
        <name>Mg(2+)</name>
        <dbReference type="ChEBI" id="CHEBI:18420"/>
        <label>1</label>
        <note>catalytic</note>
    </ligand>
</feature>
<dbReference type="EMBL" id="CYSD01000043">
    <property type="protein sequence ID" value="CUH82069.1"/>
    <property type="molecule type" value="Genomic_DNA"/>
</dbReference>
<evidence type="ECO:0000256" key="2">
    <source>
        <dbReference type="PIRSR" id="PIRSR600760-2"/>
    </source>
</evidence>
<organism evidence="3 4">
    <name type="scientific">Tritonibacter multivorans</name>
    <dbReference type="NCBI Taxonomy" id="928856"/>
    <lineage>
        <taxon>Bacteria</taxon>
        <taxon>Pseudomonadati</taxon>
        <taxon>Pseudomonadota</taxon>
        <taxon>Alphaproteobacteria</taxon>
        <taxon>Rhodobacterales</taxon>
        <taxon>Paracoccaceae</taxon>
        <taxon>Tritonibacter</taxon>
    </lineage>
</organism>